<keyword evidence="4 7" id="KW-0547">Nucleotide-binding</keyword>
<dbReference type="GO" id="GO:0004674">
    <property type="term" value="F:protein serine/threonine kinase activity"/>
    <property type="evidence" value="ECO:0007669"/>
    <property type="project" value="UniProtKB-EC"/>
</dbReference>
<feature type="domain" description="Protein kinase" evidence="9">
    <location>
        <begin position="7"/>
        <end position="255"/>
    </location>
</feature>
<evidence type="ECO:0000256" key="8">
    <source>
        <dbReference type="SAM" id="MobiDB-lite"/>
    </source>
</evidence>
<evidence type="ECO:0000256" key="1">
    <source>
        <dbReference type="ARBA" id="ARBA00012513"/>
    </source>
</evidence>
<feature type="binding site" evidence="7">
    <location>
        <position position="36"/>
    </location>
    <ligand>
        <name>ATP</name>
        <dbReference type="ChEBI" id="CHEBI:30616"/>
    </ligand>
</feature>
<evidence type="ECO:0000313" key="10">
    <source>
        <dbReference type="EMBL" id="MFD1541416.1"/>
    </source>
</evidence>
<evidence type="ECO:0000256" key="2">
    <source>
        <dbReference type="ARBA" id="ARBA00022527"/>
    </source>
</evidence>
<evidence type="ECO:0000256" key="3">
    <source>
        <dbReference type="ARBA" id="ARBA00022679"/>
    </source>
</evidence>
<keyword evidence="6 7" id="KW-0067">ATP-binding</keyword>
<evidence type="ECO:0000259" key="9">
    <source>
        <dbReference type="PROSITE" id="PS50011"/>
    </source>
</evidence>
<dbReference type="Proteomes" id="UP001597097">
    <property type="component" value="Unassembled WGS sequence"/>
</dbReference>
<keyword evidence="5 10" id="KW-0418">Kinase</keyword>
<dbReference type="EC" id="2.7.11.1" evidence="1"/>
<feature type="region of interest" description="Disordered" evidence="8">
    <location>
        <begin position="255"/>
        <end position="291"/>
    </location>
</feature>
<reference evidence="11" key="1">
    <citation type="journal article" date="2019" name="Int. J. Syst. Evol. Microbiol.">
        <title>The Global Catalogue of Microorganisms (GCM) 10K type strain sequencing project: providing services to taxonomists for standard genome sequencing and annotation.</title>
        <authorList>
            <consortium name="The Broad Institute Genomics Platform"/>
            <consortium name="The Broad Institute Genome Sequencing Center for Infectious Disease"/>
            <person name="Wu L."/>
            <person name="Ma J."/>
        </authorList>
    </citation>
    <scope>NUCLEOTIDE SEQUENCE [LARGE SCALE GENOMIC DNA]</scope>
    <source>
        <strain evidence="11">CGMCC 1.15399</strain>
    </source>
</reference>
<dbReference type="PROSITE" id="PS50011">
    <property type="entry name" value="PROTEIN_KINASE_DOM"/>
    <property type="match status" value="1"/>
</dbReference>
<feature type="compositionally biased region" description="Low complexity" evidence="8">
    <location>
        <begin position="412"/>
        <end position="457"/>
    </location>
</feature>
<evidence type="ECO:0000256" key="4">
    <source>
        <dbReference type="ARBA" id="ARBA00022741"/>
    </source>
</evidence>
<keyword evidence="11" id="KW-1185">Reference proteome</keyword>
<feature type="region of interest" description="Disordered" evidence="8">
    <location>
        <begin position="412"/>
        <end position="459"/>
    </location>
</feature>
<comment type="caution">
    <text evidence="10">The sequence shown here is derived from an EMBL/GenBank/DDBJ whole genome shotgun (WGS) entry which is preliminary data.</text>
</comment>
<dbReference type="PROSITE" id="PS00108">
    <property type="entry name" value="PROTEIN_KINASE_ST"/>
    <property type="match status" value="1"/>
</dbReference>
<evidence type="ECO:0000256" key="5">
    <source>
        <dbReference type="ARBA" id="ARBA00022777"/>
    </source>
</evidence>
<evidence type="ECO:0000256" key="6">
    <source>
        <dbReference type="ARBA" id="ARBA00022840"/>
    </source>
</evidence>
<proteinExistence type="predicted"/>
<protein>
    <recommendedName>
        <fullName evidence="1">non-specific serine/threonine protein kinase</fullName>
        <ecNumber evidence="1">2.7.11.1</ecNumber>
    </recommendedName>
</protein>
<sequence>MDAIGRYPVERVLGSGAFASVWLGRDDRLDSYVAIKVLADNWSAEPAVRERFVKEARLLRQADSPRIVQVYDIGELPDSRPYFVMTYADMGSLAGRVLDGPLPVPEALRILGEIAEGVAVLHRLGIVHRDLKPSNVLFRSLPGGGERLMVADLGVARSLADATSHTIAAGSPGYMAPEQMRLDGAPDERADVHGLGAMAYHLLTGQLPASGPVRLAPHRLRPEVPVRVGAAVMKAIDPDPDRRWQNIAAFATALSSPADGLPEPDSERQPMAADADPTDDGATVHRSDRAGAGIVVSDDAGVGAGADAEADAGAGIGAGAQAGPGAAEVADAGVSAGPGANAGADASAQAGAGAGAVADAGADAGTGPDADAGTGPDAGAGRAKGVVAGVGAVGLALALVVAVLTLRPVDQPSTALGSPSGSPGSSGTAGTTGPVRPTGSAGPTGSAAPAGTGQPTGKGVLRAGMGLRADSDIPQKYRKLIIQAGTWCDDVEGLSPALVAGVLKMASDFDPDLSDPTADEYGIARWTPRVLQYWQPNGSNDPMPKPPFSPELSIPAIGRFFCGLGPQVANVPADPAAKLAALYVSGVVPVRRDQGVPAKWKTHVQQVLKYRDQYQS</sequence>
<dbReference type="CDD" id="cd14014">
    <property type="entry name" value="STKc_PknB_like"/>
    <property type="match status" value="1"/>
</dbReference>
<dbReference type="Pfam" id="PF00069">
    <property type="entry name" value="Pkinase"/>
    <property type="match status" value="1"/>
</dbReference>
<evidence type="ECO:0000256" key="7">
    <source>
        <dbReference type="PROSITE-ProRule" id="PRU10141"/>
    </source>
</evidence>
<dbReference type="SMART" id="SM00220">
    <property type="entry name" value="S_TKc"/>
    <property type="match status" value="1"/>
</dbReference>
<organism evidence="10 11">
    <name type="scientific">Nonomuraea guangzhouensis</name>
    <dbReference type="NCBI Taxonomy" id="1291555"/>
    <lineage>
        <taxon>Bacteria</taxon>
        <taxon>Bacillati</taxon>
        <taxon>Actinomycetota</taxon>
        <taxon>Actinomycetes</taxon>
        <taxon>Streptosporangiales</taxon>
        <taxon>Streptosporangiaceae</taxon>
        <taxon>Nonomuraea</taxon>
    </lineage>
</organism>
<evidence type="ECO:0000313" key="11">
    <source>
        <dbReference type="Proteomes" id="UP001597097"/>
    </source>
</evidence>
<keyword evidence="3 10" id="KW-0808">Transferase</keyword>
<dbReference type="InterPro" id="IPR017441">
    <property type="entry name" value="Protein_kinase_ATP_BS"/>
</dbReference>
<dbReference type="PROSITE" id="PS00107">
    <property type="entry name" value="PROTEIN_KINASE_ATP"/>
    <property type="match status" value="1"/>
</dbReference>
<dbReference type="RefSeq" id="WP_219537486.1">
    <property type="nucleotide sequence ID" value="NZ_JAHKRM010000038.1"/>
</dbReference>
<dbReference type="InterPro" id="IPR000719">
    <property type="entry name" value="Prot_kinase_dom"/>
</dbReference>
<dbReference type="PANTHER" id="PTHR43289">
    <property type="entry name" value="MITOGEN-ACTIVATED PROTEIN KINASE KINASE KINASE 20-RELATED"/>
    <property type="match status" value="1"/>
</dbReference>
<keyword evidence="2" id="KW-0723">Serine/threonine-protein kinase</keyword>
<dbReference type="InterPro" id="IPR008271">
    <property type="entry name" value="Ser/Thr_kinase_AS"/>
</dbReference>
<dbReference type="PANTHER" id="PTHR43289:SF6">
    <property type="entry name" value="SERINE_THREONINE-PROTEIN KINASE NEKL-3"/>
    <property type="match status" value="1"/>
</dbReference>
<dbReference type="EMBL" id="JBHUCM010000027">
    <property type="protein sequence ID" value="MFD1541416.1"/>
    <property type="molecule type" value="Genomic_DNA"/>
</dbReference>
<name>A0ABW4GFG7_9ACTN</name>
<gene>
    <name evidence="10" type="ORF">ACFSJ0_30480</name>
</gene>
<accession>A0ABW4GFG7</accession>